<dbReference type="PANTHER" id="PTHR43827">
    <property type="entry name" value="2,5-DIKETO-D-GLUCONIC ACID REDUCTASE"/>
    <property type="match status" value="1"/>
</dbReference>
<accession>A0A3P3W3G6</accession>
<dbReference type="Pfam" id="PF00248">
    <property type="entry name" value="Aldo_ket_red"/>
    <property type="match status" value="1"/>
</dbReference>
<evidence type="ECO:0000256" key="6">
    <source>
        <dbReference type="PIRSR" id="PIRSR000097-3"/>
    </source>
</evidence>
<comment type="similarity">
    <text evidence="1">Belongs to the aldo/keto reductase family.</text>
</comment>
<dbReference type="FunFam" id="3.20.20.100:FF:000015">
    <property type="entry name" value="Oxidoreductase, aldo/keto reductase family"/>
    <property type="match status" value="1"/>
</dbReference>
<dbReference type="CDD" id="cd19071">
    <property type="entry name" value="AKR_AKR1-5-like"/>
    <property type="match status" value="1"/>
</dbReference>
<dbReference type="OrthoDB" id="9804790at2"/>
<dbReference type="SUPFAM" id="SSF51430">
    <property type="entry name" value="NAD(P)-linked oxidoreductase"/>
    <property type="match status" value="1"/>
</dbReference>
<dbReference type="PROSITE" id="PS00798">
    <property type="entry name" value="ALDOKETO_REDUCTASE_1"/>
    <property type="match status" value="1"/>
</dbReference>
<evidence type="ECO:0000313" key="9">
    <source>
        <dbReference type="Proteomes" id="UP000275719"/>
    </source>
</evidence>
<feature type="site" description="Lowers pKa of active site Tyr" evidence="6">
    <location>
        <position position="74"/>
    </location>
</feature>
<gene>
    <name evidence="8" type="ORF">EG240_12030</name>
</gene>
<evidence type="ECO:0000256" key="3">
    <source>
        <dbReference type="ARBA" id="ARBA00023002"/>
    </source>
</evidence>
<dbReference type="PIRSF" id="PIRSF000097">
    <property type="entry name" value="AKR"/>
    <property type="match status" value="1"/>
</dbReference>
<dbReference type="Proteomes" id="UP000275719">
    <property type="component" value="Unassembled WGS sequence"/>
</dbReference>
<dbReference type="InterPro" id="IPR020471">
    <property type="entry name" value="AKR"/>
</dbReference>
<reference evidence="8 9" key="1">
    <citation type="submission" date="2018-11" db="EMBL/GenBank/DDBJ databases">
        <title>Flavobacterium sp. nov., YIM 102701-2 draft genome.</title>
        <authorList>
            <person name="Li G."/>
            <person name="Jiang Y."/>
        </authorList>
    </citation>
    <scope>NUCLEOTIDE SEQUENCE [LARGE SCALE GENOMIC DNA]</scope>
    <source>
        <strain evidence="8 9">YIM 102701-2</strain>
    </source>
</reference>
<dbReference type="GO" id="GO:0016616">
    <property type="term" value="F:oxidoreductase activity, acting on the CH-OH group of donors, NAD or NADP as acceptor"/>
    <property type="evidence" value="ECO:0007669"/>
    <property type="project" value="UniProtKB-ARBA"/>
</dbReference>
<feature type="binding site" evidence="5">
    <location>
        <position position="107"/>
    </location>
    <ligand>
        <name>substrate</name>
    </ligand>
</feature>
<evidence type="ECO:0000259" key="7">
    <source>
        <dbReference type="Pfam" id="PF00248"/>
    </source>
</evidence>
<evidence type="ECO:0000256" key="4">
    <source>
        <dbReference type="PIRSR" id="PIRSR000097-1"/>
    </source>
</evidence>
<feature type="domain" description="NADP-dependent oxidoreductase" evidence="7">
    <location>
        <begin position="14"/>
        <end position="261"/>
    </location>
</feature>
<dbReference type="InterPro" id="IPR036812">
    <property type="entry name" value="NAD(P)_OxRdtase_dom_sf"/>
</dbReference>
<protein>
    <submittedName>
        <fullName evidence="8">Aldo/keto reductase</fullName>
    </submittedName>
</protein>
<dbReference type="PROSITE" id="PS00062">
    <property type="entry name" value="ALDOKETO_REDUCTASE_2"/>
    <property type="match status" value="1"/>
</dbReference>
<dbReference type="PANTHER" id="PTHR43827:SF3">
    <property type="entry name" value="NADP-DEPENDENT OXIDOREDUCTASE DOMAIN-CONTAINING PROTEIN"/>
    <property type="match status" value="1"/>
</dbReference>
<keyword evidence="3" id="KW-0560">Oxidoreductase</keyword>
<evidence type="ECO:0000256" key="1">
    <source>
        <dbReference type="ARBA" id="ARBA00007905"/>
    </source>
</evidence>
<dbReference type="Gene3D" id="3.20.20.100">
    <property type="entry name" value="NADP-dependent oxidoreductase domain"/>
    <property type="match status" value="1"/>
</dbReference>
<evidence type="ECO:0000313" key="8">
    <source>
        <dbReference type="EMBL" id="RRJ89284.1"/>
    </source>
</evidence>
<keyword evidence="9" id="KW-1185">Reference proteome</keyword>
<dbReference type="InterPro" id="IPR018170">
    <property type="entry name" value="Aldo/ket_reductase_CS"/>
</dbReference>
<evidence type="ECO:0000256" key="5">
    <source>
        <dbReference type="PIRSR" id="PIRSR000097-2"/>
    </source>
</evidence>
<sequence length="279" mass="31846">MKTFKLSNAIEIPAIGFGTWQIEDGEKVINAVLNAIDEGYRHIDTAFFYHNEKGIGQAIKQAPIRREELFITTKVWNTDRGFEQTLKAFETSLQNLQLDYIDLYLIHWPANEVQFENWKEINSQTWKALEKLYKDGKVKAIGVCNFMVNHLEALLETCEIKPMINQIEFHPGHTQPEVVAFCKQNDILLEAWSPIGQGKILDNDLLKSIAKKHNVNVAQLCIQFALQQGILPLPKSETPINIKNNLHLPEFEISDEDLNTILKMPSTGFTGLNPNEVTF</sequence>
<evidence type="ECO:0000256" key="2">
    <source>
        <dbReference type="ARBA" id="ARBA00022857"/>
    </source>
</evidence>
<dbReference type="EMBL" id="RQVQ01000030">
    <property type="protein sequence ID" value="RRJ89284.1"/>
    <property type="molecule type" value="Genomic_DNA"/>
</dbReference>
<organism evidence="8 9">
    <name type="scientific">Paenimyroides tangerinum</name>
    <dbReference type="NCBI Taxonomy" id="2488728"/>
    <lineage>
        <taxon>Bacteria</taxon>
        <taxon>Pseudomonadati</taxon>
        <taxon>Bacteroidota</taxon>
        <taxon>Flavobacteriia</taxon>
        <taxon>Flavobacteriales</taxon>
        <taxon>Flavobacteriaceae</taxon>
        <taxon>Paenimyroides</taxon>
    </lineage>
</organism>
<proteinExistence type="inferred from homology"/>
<comment type="caution">
    <text evidence="8">The sequence shown here is derived from an EMBL/GenBank/DDBJ whole genome shotgun (WGS) entry which is preliminary data.</text>
</comment>
<dbReference type="AlphaFoldDB" id="A0A3P3W3G6"/>
<dbReference type="InterPro" id="IPR023210">
    <property type="entry name" value="NADP_OxRdtase_dom"/>
</dbReference>
<dbReference type="PRINTS" id="PR00069">
    <property type="entry name" value="ALDKETRDTASE"/>
</dbReference>
<dbReference type="RefSeq" id="WP_125019638.1">
    <property type="nucleotide sequence ID" value="NZ_RQVQ01000030.1"/>
</dbReference>
<feature type="active site" description="Proton donor" evidence="4">
    <location>
        <position position="49"/>
    </location>
</feature>
<keyword evidence="2" id="KW-0521">NADP</keyword>
<name>A0A3P3W3G6_9FLAO</name>